<dbReference type="EMBL" id="CAJOBB010001699">
    <property type="protein sequence ID" value="CAF3892212.1"/>
    <property type="molecule type" value="Genomic_DNA"/>
</dbReference>
<dbReference type="PROSITE" id="PS00287">
    <property type="entry name" value="CYSTATIN"/>
    <property type="match status" value="1"/>
</dbReference>
<protein>
    <recommendedName>
        <fullName evidence="7">Cystatin domain-containing protein</fullName>
    </recommendedName>
</protein>
<evidence type="ECO:0000313" key="3">
    <source>
        <dbReference type="EMBL" id="CAF1488997.1"/>
    </source>
</evidence>
<dbReference type="Proteomes" id="UP000663844">
    <property type="component" value="Unassembled WGS sequence"/>
</dbReference>
<gene>
    <name evidence="2" type="ORF">IZO911_LOCUS1156</name>
    <name evidence="3" type="ORF">JYZ213_LOCUS42812</name>
    <name evidence="5" type="ORF">KXQ929_LOCUS22347</name>
    <name evidence="4" type="ORF">OXD698_LOCUS3828</name>
</gene>
<evidence type="ECO:0000256" key="1">
    <source>
        <dbReference type="SAM" id="MobiDB-lite"/>
    </source>
</evidence>
<dbReference type="InterPro" id="IPR018073">
    <property type="entry name" value="Prot_inh_cystat_CS"/>
</dbReference>
<feature type="compositionally biased region" description="Basic and acidic residues" evidence="1">
    <location>
        <begin position="1"/>
        <end position="23"/>
    </location>
</feature>
<dbReference type="EMBL" id="CAJOAZ010000139">
    <property type="protein sequence ID" value="CAF3548969.1"/>
    <property type="molecule type" value="Genomic_DNA"/>
</dbReference>
<evidence type="ECO:0000313" key="2">
    <source>
        <dbReference type="EMBL" id="CAF0716614.1"/>
    </source>
</evidence>
<dbReference type="Proteomes" id="UP000663868">
    <property type="component" value="Unassembled WGS sequence"/>
</dbReference>
<feature type="region of interest" description="Disordered" evidence="1">
    <location>
        <begin position="1"/>
        <end position="40"/>
    </location>
</feature>
<evidence type="ECO:0000313" key="5">
    <source>
        <dbReference type="EMBL" id="CAF3892212.1"/>
    </source>
</evidence>
<dbReference type="AlphaFoldDB" id="A0A813MEF4"/>
<comment type="caution">
    <text evidence="2">The sequence shown here is derived from an EMBL/GenBank/DDBJ whole genome shotgun (WGS) entry which is preliminary data.</text>
</comment>
<evidence type="ECO:0000313" key="6">
    <source>
        <dbReference type="Proteomes" id="UP000663860"/>
    </source>
</evidence>
<name>A0A813MEF4_9BILA</name>
<dbReference type="InterPro" id="IPR046350">
    <property type="entry name" value="Cystatin_sf"/>
</dbReference>
<dbReference type="SUPFAM" id="SSF54403">
    <property type="entry name" value="Cystatin/monellin"/>
    <property type="match status" value="1"/>
</dbReference>
<dbReference type="Gene3D" id="3.10.450.10">
    <property type="match status" value="1"/>
</dbReference>
<evidence type="ECO:0008006" key="7">
    <source>
        <dbReference type="Google" id="ProtNLM"/>
    </source>
</evidence>
<accession>A0A813MEF4</accession>
<dbReference type="Proteomes" id="UP000663845">
    <property type="component" value="Unassembled WGS sequence"/>
</dbReference>
<reference evidence="2" key="1">
    <citation type="submission" date="2021-02" db="EMBL/GenBank/DDBJ databases">
        <authorList>
            <person name="Nowell W R."/>
        </authorList>
    </citation>
    <scope>NUCLEOTIDE SEQUENCE</scope>
</reference>
<dbReference type="EMBL" id="CAJNOG010002088">
    <property type="protein sequence ID" value="CAF1488997.1"/>
    <property type="molecule type" value="Genomic_DNA"/>
</dbReference>
<proteinExistence type="predicted"/>
<organism evidence="2 6">
    <name type="scientific">Adineta steineri</name>
    <dbReference type="NCBI Taxonomy" id="433720"/>
    <lineage>
        <taxon>Eukaryota</taxon>
        <taxon>Metazoa</taxon>
        <taxon>Spiralia</taxon>
        <taxon>Gnathifera</taxon>
        <taxon>Rotifera</taxon>
        <taxon>Eurotatoria</taxon>
        <taxon>Bdelloidea</taxon>
        <taxon>Adinetida</taxon>
        <taxon>Adinetidae</taxon>
        <taxon>Adineta</taxon>
    </lineage>
</organism>
<dbReference type="EMBL" id="CAJNOE010000005">
    <property type="protein sequence ID" value="CAF0716614.1"/>
    <property type="molecule type" value="Genomic_DNA"/>
</dbReference>
<dbReference type="Proteomes" id="UP000663860">
    <property type="component" value="Unassembled WGS sequence"/>
</dbReference>
<sequence length="138" mass="15460">MSSGHDNKQDSKQDPKQDPKQDTKQPSVPSGPVCGGVGGLRPVNEDDLKIWEMYKEHLEKKIQDQFHVPKTFTLKPVQVATQVVAGANYFFKVELPDKKYATARVYHVPWQKDTHGKAEQVAVHAKLLDSPTADVGHF</sequence>
<evidence type="ECO:0000313" key="4">
    <source>
        <dbReference type="EMBL" id="CAF3548969.1"/>
    </source>
</evidence>